<dbReference type="InterPro" id="IPR035903">
    <property type="entry name" value="HesB-like_dom_sf"/>
</dbReference>
<name>A0ABT7LZR2_9CYAN</name>
<sequence>MQATQQAFDQIQAMKSEQGMPPEKALRIAVEDGGCSGRQYVIKFDDMKDDDIVVGDDLATRIIVDPVSHELIKDCEIDYVDTLSDTGFKIRNPLAKRSCGCGKSFEV</sequence>
<gene>
    <name evidence="2" type="ORF">QQ055_03750</name>
</gene>
<keyword evidence="3" id="KW-1185">Reference proteome</keyword>
<dbReference type="InterPro" id="IPR016092">
    <property type="entry name" value="ATAP"/>
</dbReference>
<accession>A0ABT7LZR2</accession>
<comment type="caution">
    <text evidence="2">The sequence shown here is derived from an EMBL/GenBank/DDBJ whole genome shotgun (WGS) entry which is preliminary data.</text>
</comment>
<dbReference type="InterPro" id="IPR000361">
    <property type="entry name" value="ATAP_core_dom"/>
</dbReference>
<dbReference type="RefSeq" id="WP_284474899.1">
    <property type="nucleotide sequence ID" value="NZ_JASVEJ010000015.1"/>
</dbReference>
<dbReference type="PANTHER" id="PTHR43011">
    <property type="entry name" value="IRON-SULFUR CLUSTER ASSEMBLY 2 HOMOLOG, MITOCHONDRIAL"/>
    <property type="match status" value="1"/>
</dbReference>
<protein>
    <submittedName>
        <fullName evidence="2">Iron-sulfur cluster assembly accessory protein</fullName>
    </submittedName>
</protein>
<feature type="domain" description="Core" evidence="1">
    <location>
        <begin position="4"/>
        <end position="103"/>
    </location>
</feature>
<dbReference type="Pfam" id="PF01521">
    <property type="entry name" value="Fe-S_biosyn"/>
    <property type="match status" value="1"/>
</dbReference>
<evidence type="ECO:0000313" key="2">
    <source>
        <dbReference type="EMBL" id="MDL5056585.1"/>
    </source>
</evidence>
<proteinExistence type="predicted"/>
<evidence type="ECO:0000313" key="3">
    <source>
        <dbReference type="Proteomes" id="UP001230986"/>
    </source>
</evidence>
<dbReference type="EMBL" id="JASVEJ010000015">
    <property type="protein sequence ID" value="MDL5056585.1"/>
    <property type="molecule type" value="Genomic_DNA"/>
</dbReference>
<organism evidence="2 3">
    <name type="scientific">Geitlerinema calcuttense NRMC-F 0142</name>
    <dbReference type="NCBI Taxonomy" id="2922238"/>
    <lineage>
        <taxon>Bacteria</taxon>
        <taxon>Bacillati</taxon>
        <taxon>Cyanobacteriota</taxon>
        <taxon>Cyanophyceae</taxon>
        <taxon>Geitlerinematales</taxon>
        <taxon>Geitlerinemataceae</taxon>
        <taxon>Geitlerinema</taxon>
    </lineage>
</organism>
<dbReference type="Proteomes" id="UP001230986">
    <property type="component" value="Unassembled WGS sequence"/>
</dbReference>
<dbReference type="Gene3D" id="2.60.300.12">
    <property type="entry name" value="HesB-like domain"/>
    <property type="match status" value="1"/>
</dbReference>
<dbReference type="PANTHER" id="PTHR43011:SF1">
    <property type="entry name" value="IRON-SULFUR CLUSTER ASSEMBLY 2 HOMOLOG, MITOCHONDRIAL"/>
    <property type="match status" value="1"/>
</dbReference>
<dbReference type="SUPFAM" id="SSF89360">
    <property type="entry name" value="HesB-like domain"/>
    <property type="match status" value="1"/>
</dbReference>
<evidence type="ECO:0000259" key="1">
    <source>
        <dbReference type="Pfam" id="PF01521"/>
    </source>
</evidence>
<reference evidence="2 3" key="1">
    <citation type="submission" date="2023-06" db="EMBL/GenBank/DDBJ databases">
        <title>Whole genome sequence of Oscillatoria calcuttensis NRMC-F 0142.</title>
        <authorList>
            <person name="Shakena Fathima T."/>
            <person name="Muralitharan G."/>
            <person name="Thajuddin N."/>
        </authorList>
    </citation>
    <scope>NUCLEOTIDE SEQUENCE [LARGE SCALE GENOMIC DNA]</scope>
    <source>
        <strain evidence="2 3">NRMC-F 0142</strain>
    </source>
</reference>
<dbReference type="NCBIfam" id="TIGR00049">
    <property type="entry name" value="iron-sulfur cluster assembly accessory protein"/>
    <property type="match status" value="1"/>
</dbReference>